<protein>
    <recommendedName>
        <fullName evidence="1">N-acetyltransferase domain-containing protein</fullName>
    </recommendedName>
</protein>
<proteinExistence type="predicted"/>
<gene>
    <name evidence="2" type="ORF">DES49_1373</name>
</gene>
<dbReference type="EMBL" id="SOAX01000002">
    <property type="protein sequence ID" value="TDT43553.1"/>
    <property type="molecule type" value="Genomic_DNA"/>
</dbReference>
<feature type="domain" description="N-acetyltransferase" evidence="1">
    <location>
        <begin position="2"/>
        <end position="172"/>
    </location>
</feature>
<name>A0A4R7K0Z4_9GAMM</name>
<dbReference type="SUPFAM" id="SSF55729">
    <property type="entry name" value="Acyl-CoA N-acyltransferases (Nat)"/>
    <property type="match status" value="1"/>
</dbReference>
<sequence length="172" mass="19256">MSEIRAAISEDVAPVHSLAEDWVLQDLSPSEAAEKGFLVSNFTPAEYRCFVQVANGFFVLESDGRIEAFILAYTDDRICPNDSVSLSIRDFHPGPFLLIKQICARRGSPLRGSAGRLYEHATRAFPGLAQYAAVVLEPENTRSIHFHEHHGFHKCYEIQAPDGRIRGIWGRD</sequence>
<dbReference type="InterPro" id="IPR016181">
    <property type="entry name" value="Acyl_CoA_acyltransferase"/>
</dbReference>
<dbReference type="GO" id="GO:0016747">
    <property type="term" value="F:acyltransferase activity, transferring groups other than amino-acyl groups"/>
    <property type="evidence" value="ECO:0007669"/>
    <property type="project" value="InterPro"/>
</dbReference>
<dbReference type="AlphaFoldDB" id="A0A4R7K0Z4"/>
<dbReference type="RefSeq" id="WP_133735617.1">
    <property type="nucleotide sequence ID" value="NZ_SOAX01000002.1"/>
</dbReference>
<dbReference type="Pfam" id="PF00583">
    <property type="entry name" value="Acetyltransf_1"/>
    <property type="match status" value="1"/>
</dbReference>
<dbReference type="Proteomes" id="UP000295830">
    <property type="component" value="Unassembled WGS sequence"/>
</dbReference>
<dbReference type="Gene3D" id="3.40.630.30">
    <property type="match status" value="1"/>
</dbReference>
<dbReference type="OrthoDB" id="6182349at2"/>
<organism evidence="2 3">
    <name type="scientific">Halospina denitrificans</name>
    <dbReference type="NCBI Taxonomy" id="332522"/>
    <lineage>
        <taxon>Bacteria</taxon>
        <taxon>Pseudomonadati</taxon>
        <taxon>Pseudomonadota</taxon>
        <taxon>Gammaproteobacteria</taxon>
        <taxon>Halospina</taxon>
    </lineage>
</organism>
<evidence type="ECO:0000313" key="2">
    <source>
        <dbReference type="EMBL" id="TDT43553.1"/>
    </source>
</evidence>
<accession>A0A4R7K0Z4</accession>
<keyword evidence="3" id="KW-1185">Reference proteome</keyword>
<dbReference type="InterPro" id="IPR000182">
    <property type="entry name" value="GNAT_dom"/>
</dbReference>
<comment type="caution">
    <text evidence="2">The sequence shown here is derived from an EMBL/GenBank/DDBJ whole genome shotgun (WGS) entry which is preliminary data.</text>
</comment>
<reference evidence="2 3" key="1">
    <citation type="submission" date="2019-03" db="EMBL/GenBank/DDBJ databases">
        <title>Genomic Encyclopedia of Type Strains, Phase IV (KMG-IV): sequencing the most valuable type-strain genomes for metagenomic binning, comparative biology and taxonomic classification.</title>
        <authorList>
            <person name="Goeker M."/>
        </authorList>
    </citation>
    <scope>NUCLEOTIDE SEQUENCE [LARGE SCALE GENOMIC DNA]</scope>
    <source>
        <strain evidence="2 3">DSM 15505</strain>
    </source>
</reference>
<evidence type="ECO:0000313" key="3">
    <source>
        <dbReference type="Proteomes" id="UP000295830"/>
    </source>
</evidence>
<dbReference type="PROSITE" id="PS51186">
    <property type="entry name" value="GNAT"/>
    <property type="match status" value="1"/>
</dbReference>
<evidence type="ECO:0000259" key="1">
    <source>
        <dbReference type="PROSITE" id="PS51186"/>
    </source>
</evidence>